<evidence type="ECO:0000313" key="5">
    <source>
        <dbReference type="Proteomes" id="UP000076871"/>
    </source>
</evidence>
<dbReference type="Pfam" id="PF00122">
    <property type="entry name" value="E1-E2_ATPase"/>
    <property type="match status" value="1"/>
</dbReference>
<reference evidence="4 5" key="1">
    <citation type="journal article" date="2016" name="Mol. Biol. Evol.">
        <title>Comparative Genomics of Early-Diverging Mushroom-Forming Fungi Provides Insights into the Origins of Lignocellulose Decay Capabilities.</title>
        <authorList>
            <person name="Nagy L.G."/>
            <person name="Riley R."/>
            <person name="Tritt A."/>
            <person name="Adam C."/>
            <person name="Daum C."/>
            <person name="Floudas D."/>
            <person name="Sun H."/>
            <person name="Yadav J.S."/>
            <person name="Pangilinan J."/>
            <person name="Larsson K.H."/>
            <person name="Matsuura K."/>
            <person name="Barry K."/>
            <person name="Labutti K."/>
            <person name="Kuo R."/>
            <person name="Ohm R.A."/>
            <person name="Bhattacharya S.S."/>
            <person name="Shirouzu T."/>
            <person name="Yoshinaga Y."/>
            <person name="Martin F.M."/>
            <person name="Grigoriev I.V."/>
            <person name="Hibbett D.S."/>
        </authorList>
    </citation>
    <scope>NUCLEOTIDE SEQUENCE [LARGE SCALE GENOMIC DNA]</scope>
    <source>
        <strain evidence="4 5">93-53</strain>
    </source>
</reference>
<dbReference type="AlphaFoldDB" id="A0A165EVZ6"/>
<dbReference type="RefSeq" id="XP_040765622.1">
    <property type="nucleotide sequence ID" value="XM_040912400.1"/>
</dbReference>
<comment type="subcellular location">
    <subcellularLocation>
        <location evidence="1">Cell membrane</location>
        <topology evidence="1">Multi-pass membrane protein</topology>
    </subcellularLocation>
</comment>
<gene>
    <name evidence="4" type="ORF">LAESUDRAFT_758020</name>
</gene>
<dbReference type="InParanoid" id="A0A165EVZ6"/>
<proteinExistence type="predicted"/>
<dbReference type="PANTHER" id="PTHR43294:SF21">
    <property type="entry name" value="CATION TRANSPORTING ATPASE"/>
    <property type="match status" value="1"/>
</dbReference>
<feature type="domain" description="P-type ATPase A" evidence="3">
    <location>
        <begin position="2"/>
        <end position="34"/>
    </location>
</feature>
<evidence type="ECO:0000313" key="4">
    <source>
        <dbReference type="EMBL" id="KZT07882.1"/>
    </source>
</evidence>
<dbReference type="SUPFAM" id="SSF81653">
    <property type="entry name" value="Calcium ATPase, transduction domain A"/>
    <property type="match status" value="1"/>
</dbReference>
<dbReference type="PANTHER" id="PTHR43294">
    <property type="entry name" value="SODIUM/POTASSIUM-TRANSPORTING ATPASE SUBUNIT ALPHA"/>
    <property type="match status" value="1"/>
</dbReference>
<dbReference type="GO" id="GO:0006883">
    <property type="term" value="P:intracellular sodium ion homeostasis"/>
    <property type="evidence" value="ECO:0007669"/>
    <property type="project" value="TreeGrafter"/>
</dbReference>
<dbReference type="InterPro" id="IPR008250">
    <property type="entry name" value="ATPase_P-typ_transduc_dom_A_sf"/>
</dbReference>
<dbReference type="GO" id="GO:1990573">
    <property type="term" value="P:potassium ion import across plasma membrane"/>
    <property type="evidence" value="ECO:0007669"/>
    <property type="project" value="TreeGrafter"/>
</dbReference>
<dbReference type="GO" id="GO:0030007">
    <property type="term" value="P:intracellular potassium ion homeostasis"/>
    <property type="evidence" value="ECO:0007669"/>
    <property type="project" value="TreeGrafter"/>
</dbReference>
<dbReference type="Gene3D" id="2.70.150.10">
    <property type="entry name" value="Calcium-transporting ATPase, cytoplasmic transduction domain A"/>
    <property type="match status" value="1"/>
</dbReference>
<dbReference type="Proteomes" id="UP000076871">
    <property type="component" value="Unassembled WGS sequence"/>
</dbReference>
<accession>A0A165EVZ6</accession>
<sequence length="57" mass="6269">MGDRVPADLRLVQVSNDLRFDRSLLTGESDMIPGTLEMTSDNALDTRNLALTSTFVV</sequence>
<dbReference type="InterPro" id="IPR059000">
    <property type="entry name" value="ATPase_P-type_domA"/>
</dbReference>
<keyword evidence="2" id="KW-1003">Cell membrane</keyword>
<name>A0A165EVZ6_9APHY</name>
<dbReference type="STRING" id="1314785.A0A165EVZ6"/>
<protein>
    <recommendedName>
        <fullName evidence="3">P-type ATPase A domain-containing protein</fullName>
    </recommendedName>
</protein>
<dbReference type="EMBL" id="KV427617">
    <property type="protein sequence ID" value="KZT07882.1"/>
    <property type="molecule type" value="Genomic_DNA"/>
</dbReference>
<dbReference type="GeneID" id="63829428"/>
<dbReference type="InterPro" id="IPR050510">
    <property type="entry name" value="Cation_transp_ATPase_P-type"/>
</dbReference>
<dbReference type="OrthoDB" id="3262717at2759"/>
<evidence type="ECO:0000256" key="1">
    <source>
        <dbReference type="ARBA" id="ARBA00004651"/>
    </source>
</evidence>
<keyword evidence="2" id="KW-0472">Membrane</keyword>
<dbReference type="GO" id="GO:1902600">
    <property type="term" value="P:proton transmembrane transport"/>
    <property type="evidence" value="ECO:0007669"/>
    <property type="project" value="TreeGrafter"/>
</dbReference>
<evidence type="ECO:0000256" key="2">
    <source>
        <dbReference type="ARBA" id="ARBA00022475"/>
    </source>
</evidence>
<evidence type="ECO:0000259" key="3">
    <source>
        <dbReference type="Pfam" id="PF00122"/>
    </source>
</evidence>
<organism evidence="4 5">
    <name type="scientific">Laetiporus sulphureus 93-53</name>
    <dbReference type="NCBI Taxonomy" id="1314785"/>
    <lineage>
        <taxon>Eukaryota</taxon>
        <taxon>Fungi</taxon>
        <taxon>Dikarya</taxon>
        <taxon>Basidiomycota</taxon>
        <taxon>Agaricomycotina</taxon>
        <taxon>Agaricomycetes</taxon>
        <taxon>Polyporales</taxon>
        <taxon>Laetiporus</taxon>
    </lineage>
</organism>
<dbReference type="GO" id="GO:0005886">
    <property type="term" value="C:plasma membrane"/>
    <property type="evidence" value="ECO:0007669"/>
    <property type="project" value="UniProtKB-SubCell"/>
</dbReference>
<keyword evidence="5" id="KW-1185">Reference proteome</keyword>
<dbReference type="GO" id="GO:0036376">
    <property type="term" value="P:sodium ion export across plasma membrane"/>
    <property type="evidence" value="ECO:0007669"/>
    <property type="project" value="TreeGrafter"/>
</dbReference>
<dbReference type="GO" id="GO:0005391">
    <property type="term" value="F:P-type sodium:potassium-exchanging transporter activity"/>
    <property type="evidence" value="ECO:0007669"/>
    <property type="project" value="TreeGrafter"/>
</dbReference>